<evidence type="ECO:0000259" key="3">
    <source>
        <dbReference type="PROSITE" id="PS50290"/>
    </source>
</evidence>
<evidence type="ECO:0000313" key="4">
    <source>
        <dbReference type="EMBL" id="KAK4378384.1"/>
    </source>
</evidence>
<proteinExistence type="predicted"/>
<dbReference type="Gene3D" id="1.10.1070.11">
    <property type="entry name" value="Phosphatidylinositol 3-/4-kinase, catalytic domain"/>
    <property type="match status" value="1"/>
</dbReference>
<feature type="domain" description="PI3K/PI4K catalytic" evidence="3">
    <location>
        <begin position="30"/>
        <end position="295"/>
    </location>
</feature>
<dbReference type="PANTHER" id="PTHR11139">
    <property type="entry name" value="ATAXIA TELANGIECTASIA MUTATED ATM -RELATED"/>
    <property type="match status" value="1"/>
</dbReference>
<evidence type="ECO:0000313" key="5">
    <source>
        <dbReference type="Proteomes" id="UP001291623"/>
    </source>
</evidence>
<keyword evidence="2" id="KW-0418">Kinase</keyword>
<dbReference type="AlphaFoldDB" id="A0AAE1VXG2"/>
<keyword evidence="5" id="KW-1185">Reference proteome</keyword>
<dbReference type="InterPro" id="IPR011009">
    <property type="entry name" value="Kinase-like_dom_sf"/>
</dbReference>
<dbReference type="SMART" id="SM00146">
    <property type="entry name" value="PI3Kc"/>
    <property type="match status" value="1"/>
</dbReference>
<dbReference type="InterPro" id="IPR050517">
    <property type="entry name" value="DDR_Repair_Kinase"/>
</dbReference>
<dbReference type="InterPro" id="IPR000403">
    <property type="entry name" value="PI3/4_kinase_cat_dom"/>
</dbReference>
<dbReference type="EMBL" id="JAVYJV010000001">
    <property type="protein sequence ID" value="KAK4378384.1"/>
    <property type="molecule type" value="Genomic_DNA"/>
</dbReference>
<dbReference type="InterPro" id="IPR036940">
    <property type="entry name" value="PI3/4_kinase_cat_sf"/>
</dbReference>
<dbReference type="Gene3D" id="3.30.1010.10">
    <property type="entry name" value="Phosphatidylinositol 3-kinase Catalytic Subunit, Chain A, domain 4"/>
    <property type="match status" value="1"/>
</dbReference>
<dbReference type="GO" id="GO:0004674">
    <property type="term" value="F:protein serine/threonine kinase activity"/>
    <property type="evidence" value="ECO:0007669"/>
    <property type="project" value="TreeGrafter"/>
</dbReference>
<evidence type="ECO:0000256" key="2">
    <source>
        <dbReference type="ARBA" id="ARBA00022777"/>
    </source>
</evidence>
<gene>
    <name evidence="4" type="ORF">RND71_000246</name>
</gene>
<protein>
    <recommendedName>
        <fullName evidence="3">PI3K/PI4K catalytic domain-containing protein</fullName>
    </recommendedName>
</protein>
<evidence type="ECO:0000256" key="1">
    <source>
        <dbReference type="ARBA" id="ARBA00022679"/>
    </source>
</evidence>
<dbReference type="FunFam" id="3.30.1010.10:FF:000029">
    <property type="entry name" value="Serine/threonine-protein kinase SMG1"/>
    <property type="match status" value="1"/>
</dbReference>
<dbReference type="GO" id="GO:0005634">
    <property type="term" value="C:nucleus"/>
    <property type="evidence" value="ECO:0007669"/>
    <property type="project" value="TreeGrafter"/>
</dbReference>
<dbReference type="PANTHER" id="PTHR11139:SF71">
    <property type="entry name" value="SERINE_THREONINE-PROTEIN KINASE SMG1"/>
    <property type="match status" value="1"/>
</dbReference>
<organism evidence="4 5">
    <name type="scientific">Anisodus tanguticus</name>
    <dbReference type="NCBI Taxonomy" id="243964"/>
    <lineage>
        <taxon>Eukaryota</taxon>
        <taxon>Viridiplantae</taxon>
        <taxon>Streptophyta</taxon>
        <taxon>Embryophyta</taxon>
        <taxon>Tracheophyta</taxon>
        <taxon>Spermatophyta</taxon>
        <taxon>Magnoliopsida</taxon>
        <taxon>eudicotyledons</taxon>
        <taxon>Gunneridae</taxon>
        <taxon>Pentapetalae</taxon>
        <taxon>asterids</taxon>
        <taxon>lamiids</taxon>
        <taxon>Solanales</taxon>
        <taxon>Solanaceae</taxon>
        <taxon>Solanoideae</taxon>
        <taxon>Hyoscyameae</taxon>
        <taxon>Anisodus</taxon>
    </lineage>
</organism>
<keyword evidence="1" id="KW-0808">Transferase</keyword>
<sequence>MPGLEKQITVSESEAGLNTSSSGIVTIASFCEQVAILSTKTKPKKIIIVGSDGEKYTYLLKGREDLRLDARIMQLLQAVNNFLHSSSAVQSQSVCVRFYSITPISGRAGLIQWVDSVVSIYSVFKAWQSRVQLAQLSALGANAKQTVPPPVPRPMDMFYGKIIPALKEKGIRRVISRRDWPHEVKRKVLLDLMKEAPKQLLYQELWCASEGFKAFSSKLKRYSGSVAAMSIIGHVLGLGDRHLDNILMDFCSGDIVHIDYNVCFDKGQRLKIPEIVPFHLTQTIEAALGLTGIQS</sequence>
<dbReference type="PROSITE" id="PS00916">
    <property type="entry name" value="PI3_4_KINASE_2"/>
    <property type="match status" value="1"/>
</dbReference>
<dbReference type="SUPFAM" id="SSF56112">
    <property type="entry name" value="Protein kinase-like (PK-like)"/>
    <property type="match status" value="1"/>
</dbReference>
<dbReference type="Proteomes" id="UP001291623">
    <property type="component" value="Unassembled WGS sequence"/>
</dbReference>
<dbReference type="Pfam" id="PF00454">
    <property type="entry name" value="PI3_PI4_kinase"/>
    <property type="match status" value="1"/>
</dbReference>
<name>A0AAE1VXG2_9SOLA</name>
<accession>A0AAE1VXG2</accession>
<dbReference type="GO" id="GO:0000184">
    <property type="term" value="P:nuclear-transcribed mRNA catabolic process, nonsense-mediated decay"/>
    <property type="evidence" value="ECO:0007669"/>
    <property type="project" value="TreeGrafter"/>
</dbReference>
<reference evidence="4" key="1">
    <citation type="submission" date="2023-12" db="EMBL/GenBank/DDBJ databases">
        <title>Genome assembly of Anisodus tanguticus.</title>
        <authorList>
            <person name="Wang Y.-J."/>
        </authorList>
    </citation>
    <scope>NUCLEOTIDE SEQUENCE</scope>
    <source>
        <strain evidence="4">KB-2021</strain>
        <tissue evidence="4">Leaf</tissue>
    </source>
</reference>
<dbReference type="InterPro" id="IPR018936">
    <property type="entry name" value="PI3/4_kinase_CS"/>
</dbReference>
<comment type="caution">
    <text evidence="4">The sequence shown here is derived from an EMBL/GenBank/DDBJ whole genome shotgun (WGS) entry which is preliminary data.</text>
</comment>
<dbReference type="PROSITE" id="PS50290">
    <property type="entry name" value="PI3_4_KINASE_3"/>
    <property type="match status" value="1"/>
</dbReference>